<dbReference type="GO" id="GO:0051015">
    <property type="term" value="F:actin filament binding"/>
    <property type="evidence" value="ECO:0007669"/>
    <property type="project" value="TreeGrafter"/>
</dbReference>
<dbReference type="InterPro" id="IPR001609">
    <property type="entry name" value="Myosin_head_motor_dom-like"/>
</dbReference>
<organism evidence="3 4">
    <name type="scientific">Leptonychotes weddellii</name>
    <name type="common">Weddell seal</name>
    <name type="synonym">Otaria weddellii</name>
    <dbReference type="NCBI Taxonomy" id="9713"/>
    <lineage>
        <taxon>Eukaryota</taxon>
        <taxon>Metazoa</taxon>
        <taxon>Chordata</taxon>
        <taxon>Craniata</taxon>
        <taxon>Vertebrata</taxon>
        <taxon>Euteleostomi</taxon>
        <taxon>Mammalia</taxon>
        <taxon>Eutheria</taxon>
        <taxon>Laurasiatheria</taxon>
        <taxon>Carnivora</taxon>
        <taxon>Caniformia</taxon>
        <taxon>Pinnipedia</taxon>
        <taxon>Phocidae</taxon>
        <taxon>Monachinae</taxon>
        <taxon>Lobodontini</taxon>
        <taxon>Leptonychotes</taxon>
    </lineage>
</organism>
<dbReference type="GO" id="GO:0019903">
    <property type="term" value="F:protein phosphatase binding"/>
    <property type="evidence" value="ECO:0007669"/>
    <property type="project" value="TreeGrafter"/>
</dbReference>
<keyword evidence="1" id="KW-0009">Actin-binding</keyword>
<evidence type="ECO:0000256" key="1">
    <source>
        <dbReference type="PROSITE-ProRule" id="PRU00782"/>
    </source>
</evidence>
<dbReference type="Gene3D" id="1.10.10.820">
    <property type="match status" value="1"/>
</dbReference>
<dbReference type="GO" id="GO:0016459">
    <property type="term" value="C:myosin complex"/>
    <property type="evidence" value="ECO:0007669"/>
    <property type="project" value="UniProtKB-KW"/>
</dbReference>
<dbReference type="PROSITE" id="PS51456">
    <property type="entry name" value="MYOSIN_MOTOR"/>
    <property type="match status" value="1"/>
</dbReference>
<dbReference type="GO" id="GO:2000134">
    <property type="term" value="P:negative regulation of G1/S transition of mitotic cell cycle"/>
    <property type="evidence" value="ECO:0007669"/>
    <property type="project" value="TreeGrafter"/>
</dbReference>
<reference evidence="4" key="1">
    <citation type="submission" date="2025-08" db="UniProtKB">
        <authorList>
            <consortium name="RefSeq"/>
        </authorList>
    </citation>
    <scope>IDENTIFICATION</scope>
    <source>
        <tissue evidence="4">Liver</tissue>
    </source>
</reference>
<dbReference type="Gene3D" id="1.20.120.720">
    <property type="entry name" value="Myosin VI head, motor domain, U50 subdomain"/>
    <property type="match status" value="1"/>
</dbReference>
<protein>
    <submittedName>
        <fullName evidence="4">Unconventional myosin-XVI-like</fullName>
    </submittedName>
</protein>
<comment type="caution">
    <text evidence="1">Lacks conserved residue(s) required for the propagation of feature annotation.</text>
</comment>
<dbReference type="PANTHER" id="PTHR47335:SF1">
    <property type="entry name" value="UNCONVENTIONAL MYOSIN-XVI"/>
    <property type="match status" value="1"/>
</dbReference>
<evidence type="ECO:0000259" key="2">
    <source>
        <dbReference type="PROSITE" id="PS51456"/>
    </source>
</evidence>
<dbReference type="KEGG" id="lww:115943484"/>
<dbReference type="Pfam" id="PF00063">
    <property type="entry name" value="Myosin_head"/>
    <property type="match status" value="1"/>
</dbReference>
<dbReference type="PANTHER" id="PTHR47335">
    <property type="entry name" value="UNCONVENTIONAL MYOSIN-XVI"/>
    <property type="match status" value="1"/>
</dbReference>
<keyword evidence="1" id="KW-0505">Motor protein</keyword>
<evidence type="ECO:0000313" key="4">
    <source>
        <dbReference type="RefSeq" id="XP_030892011.1"/>
    </source>
</evidence>
<keyword evidence="3" id="KW-1185">Reference proteome</keyword>
<dbReference type="Proteomes" id="UP000245341">
    <property type="component" value="Unplaced"/>
</dbReference>
<dbReference type="GO" id="GO:0003774">
    <property type="term" value="F:cytoskeletal motor activity"/>
    <property type="evidence" value="ECO:0007669"/>
    <property type="project" value="InterPro"/>
</dbReference>
<dbReference type="GO" id="GO:0043491">
    <property type="term" value="P:phosphatidylinositol 3-kinase/protein kinase B signal transduction"/>
    <property type="evidence" value="ECO:0007669"/>
    <property type="project" value="TreeGrafter"/>
</dbReference>
<dbReference type="GeneID" id="115943484"/>
<gene>
    <name evidence="4" type="primary">LOC115943484</name>
</gene>
<dbReference type="InterPro" id="IPR027417">
    <property type="entry name" value="P-loop_NTPase"/>
</dbReference>
<feature type="non-terminal residue" evidence="4">
    <location>
        <position position="126"/>
    </location>
</feature>
<dbReference type="SUPFAM" id="SSF52540">
    <property type="entry name" value="P-loop containing nucleoside triphosphate hydrolases"/>
    <property type="match status" value="1"/>
</dbReference>
<dbReference type="InterPro" id="IPR052838">
    <property type="entry name" value="Myosin-XVI"/>
</dbReference>
<accession>A0A7F8RFP0</accession>
<dbReference type="GO" id="GO:0048471">
    <property type="term" value="C:perinuclear region of cytoplasm"/>
    <property type="evidence" value="ECO:0007669"/>
    <property type="project" value="TreeGrafter"/>
</dbReference>
<feature type="domain" description="Myosin motor" evidence="2">
    <location>
        <begin position="1"/>
        <end position="126"/>
    </location>
</feature>
<dbReference type="AlphaFoldDB" id="A0A7F8RFP0"/>
<evidence type="ECO:0000313" key="3">
    <source>
        <dbReference type="Proteomes" id="UP000245341"/>
    </source>
</evidence>
<dbReference type="GO" id="GO:0005654">
    <property type="term" value="C:nucleoplasm"/>
    <property type="evidence" value="ECO:0007669"/>
    <property type="project" value="TreeGrafter"/>
</dbReference>
<dbReference type="OrthoDB" id="6108017at2759"/>
<keyword evidence="1" id="KW-0518">Myosin</keyword>
<proteinExistence type="inferred from homology"/>
<sequence length="126" mass="14053">MAEVTCNHWSLTTSQAIKLCAFCPHRYLNQTLPEDVSTAEHSLNREKFALLKQALNVIGFSHLEVENLFVILAAILHIGDIRFTALTEANSAFVSDLQFLEQVAGLLQVSTDELVSALTTDIQYFK</sequence>
<comment type="similarity">
    <text evidence="1">Belongs to the TRAFAC class myosin-kinesin ATPase superfamily. Myosin family.</text>
</comment>
<name>A0A7F8RFP0_LEPWE</name>
<dbReference type="GO" id="GO:0048812">
    <property type="term" value="P:neuron projection morphogenesis"/>
    <property type="evidence" value="ECO:0007669"/>
    <property type="project" value="TreeGrafter"/>
</dbReference>
<dbReference type="RefSeq" id="XP_030892011.1">
    <property type="nucleotide sequence ID" value="XM_031036151.1"/>
</dbReference>
<dbReference type="GO" id="GO:0005524">
    <property type="term" value="F:ATP binding"/>
    <property type="evidence" value="ECO:0007669"/>
    <property type="project" value="InterPro"/>
</dbReference>